<keyword evidence="12" id="KW-0539">Nucleus</keyword>
<comment type="similarity">
    <text evidence="3">Belongs to the CASC3 family.</text>
</comment>
<evidence type="ECO:0000313" key="15">
    <source>
        <dbReference type="EMBL" id="PWA95543.1"/>
    </source>
</evidence>
<reference evidence="15 16" key="1">
    <citation type="journal article" date="2018" name="Mol. Plant">
        <title>The genome of Artemisia annua provides insight into the evolution of Asteraceae family and artemisinin biosynthesis.</title>
        <authorList>
            <person name="Shen Q."/>
            <person name="Zhang L."/>
            <person name="Liao Z."/>
            <person name="Wang S."/>
            <person name="Yan T."/>
            <person name="Shi P."/>
            <person name="Liu M."/>
            <person name="Fu X."/>
            <person name="Pan Q."/>
            <person name="Wang Y."/>
            <person name="Lv Z."/>
            <person name="Lu X."/>
            <person name="Zhang F."/>
            <person name="Jiang W."/>
            <person name="Ma Y."/>
            <person name="Chen M."/>
            <person name="Hao X."/>
            <person name="Li L."/>
            <person name="Tang Y."/>
            <person name="Lv G."/>
            <person name="Zhou Y."/>
            <person name="Sun X."/>
            <person name="Brodelius P.E."/>
            <person name="Rose J.K.C."/>
            <person name="Tang K."/>
        </authorList>
    </citation>
    <scope>NUCLEOTIDE SEQUENCE [LARGE SCALE GENOMIC DNA]</scope>
    <source>
        <strain evidence="16">cv. Huhao1</strain>
        <tissue evidence="15">Leaf</tissue>
    </source>
</reference>
<keyword evidence="11" id="KW-0508">mRNA splicing</keyword>
<dbReference type="OrthoDB" id="660348at2759"/>
<feature type="compositionally biased region" description="Basic and acidic residues" evidence="13">
    <location>
        <begin position="286"/>
        <end position="296"/>
    </location>
</feature>
<dbReference type="PANTHER" id="PTHR46837">
    <property type="entry name" value="PROTEIN MLN51 HOMOLOG"/>
    <property type="match status" value="1"/>
</dbReference>
<keyword evidence="10" id="KW-0866">Nonsense-mediated mRNA decay</keyword>
<evidence type="ECO:0000256" key="12">
    <source>
        <dbReference type="ARBA" id="ARBA00023242"/>
    </source>
</evidence>
<dbReference type="GO" id="GO:0003729">
    <property type="term" value="F:mRNA binding"/>
    <property type="evidence" value="ECO:0007669"/>
    <property type="project" value="InterPro"/>
</dbReference>
<keyword evidence="4" id="KW-0813">Transport</keyword>
<keyword evidence="8" id="KW-0810">Translation regulation</keyword>
<evidence type="ECO:0000256" key="4">
    <source>
        <dbReference type="ARBA" id="ARBA00022448"/>
    </source>
</evidence>
<evidence type="ECO:0000313" key="16">
    <source>
        <dbReference type="Proteomes" id="UP000245207"/>
    </source>
</evidence>
<evidence type="ECO:0000256" key="8">
    <source>
        <dbReference type="ARBA" id="ARBA00022845"/>
    </source>
</evidence>
<evidence type="ECO:0000256" key="11">
    <source>
        <dbReference type="ARBA" id="ARBA00023187"/>
    </source>
</evidence>
<feature type="domain" description="Btz" evidence="14">
    <location>
        <begin position="105"/>
        <end position="233"/>
    </location>
</feature>
<feature type="compositionally biased region" description="Basic and acidic residues" evidence="13">
    <location>
        <begin position="129"/>
        <end position="145"/>
    </location>
</feature>
<keyword evidence="6" id="KW-0507">mRNA processing</keyword>
<dbReference type="GO" id="GO:0000184">
    <property type="term" value="P:nuclear-transcribed mRNA catabolic process, nonsense-mediated decay"/>
    <property type="evidence" value="ECO:0007669"/>
    <property type="project" value="UniProtKB-KW"/>
</dbReference>
<feature type="compositionally biased region" description="Acidic residues" evidence="13">
    <location>
        <begin position="45"/>
        <end position="56"/>
    </location>
</feature>
<evidence type="ECO:0000256" key="10">
    <source>
        <dbReference type="ARBA" id="ARBA00023161"/>
    </source>
</evidence>
<feature type="region of interest" description="Disordered" evidence="13">
    <location>
        <begin position="378"/>
        <end position="397"/>
    </location>
</feature>
<dbReference type="GO" id="GO:0035145">
    <property type="term" value="C:exon-exon junction complex"/>
    <property type="evidence" value="ECO:0007669"/>
    <property type="project" value="InterPro"/>
</dbReference>
<evidence type="ECO:0000256" key="1">
    <source>
        <dbReference type="ARBA" id="ARBA00004123"/>
    </source>
</evidence>
<name>A0A2U1QC44_ARTAN</name>
<dbReference type="PANTHER" id="PTHR46837:SF5">
    <property type="entry name" value="PROTEIN MLN51 HOMOLOG"/>
    <property type="match status" value="1"/>
</dbReference>
<keyword evidence="7" id="KW-0509">mRNA transport</keyword>
<gene>
    <name evidence="15" type="ORF">CTI12_AA049570</name>
</gene>
<evidence type="ECO:0000256" key="13">
    <source>
        <dbReference type="SAM" id="MobiDB-lite"/>
    </source>
</evidence>
<feature type="compositionally biased region" description="Acidic residues" evidence="13">
    <location>
        <begin position="1"/>
        <end position="12"/>
    </location>
</feature>
<dbReference type="AlphaFoldDB" id="A0A2U1QC44"/>
<proteinExistence type="inferred from homology"/>
<evidence type="ECO:0000256" key="9">
    <source>
        <dbReference type="ARBA" id="ARBA00022884"/>
    </source>
</evidence>
<feature type="compositionally biased region" description="Polar residues" evidence="13">
    <location>
        <begin position="336"/>
        <end position="365"/>
    </location>
</feature>
<organism evidence="15 16">
    <name type="scientific">Artemisia annua</name>
    <name type="common">Sweet wormwood</name>
    <dbReference type="NCBI Taxonomy" id="35608"/>
    <lineage>
        <taxon>Eukaryota</taxon>
        <taxon>Viridiplantae</taxon>
        <taxon>Streptophyta</taxon>
        <taxon>Embryophyta</taxon>
        <taxon>Tracheophyta</taxon>
        <taxon>Spermatophyta</taxon>
        <taxon>Magnoliopsida</taxon>
        <taxon>eudicotyledons</taxon>
        <taxon>Gunneridae</taxon>
        <taxon>Pentapetalae</taxon>
        <taxon>asterids</taxon>
        <taxon>campanulids</taxon>
        <taxon>Asterales</taxon>
        <taxon>Asteraceae</taxon>
        <taxon>Asteroideae</taxon>
        <taxon>Anthemideae</taxon>
        <taxon>Artemisiinae</taxon>
        <taxon>Artemisia</taxon>
    </lineage>
</organism>
<evidence type="ECO:0000256" key="2">
    <source>
        <dbReference type="ARBA" id="ARBA00004496"/>
    </source>
</evidence>
<feature type="compositionally biased region" description="Low complexity" evidence="13">
    <location>
        <begin position="324"/>
        <end position="335"/>
    </location>
</feature>
<feature type="compositionally biased region" description="Basic residues" evidence="13">
    <location>
        <begin position="259"/>
        <end position="269"/>
    </location>
</feature>
<dbReference type="STRING" id="35608.A0A2U1QC44"/>
<dbReference type="InterPro" id="IPR018545">
    <property type="entry name" value="Btz_dom"/>
</dbReference>
<feature type="compositionally biased region" description="Basic residues" evidence="13">
    <location>
        <begin position="220"/>
        <end position="230"/>
    </location>
</feature>
<dbReference type="GO" id="GO:0051028">
    <property type="term" value="P:mRNA transport"/>
    <property type="evidence" value="ECO:0007669"/>
    <property type="project" value="UniProtKB-KW"/>
</dbReference>
<feature type="region of interest" description="Disordered" evidence="13">
    <location>
        <begin position="1"/>
        <end position="365"/>
    </location>
</feature>
<dbReference type="GO" id="GO:0006417">
    <property type="term" value="P:regulation of translation"/>
    <property type="evidence" value="ECO:0007669"/>
    <property type="project" value="UniProtKB-KW"/>
</dbReference>
<feature type="compositionally biased region" description="Polar residues" evidence="13">
    <location>
        <begin position="411"/>
        <end position="427"/>
    </location>
</feature>
<keyword evidence="5" id="KW-0963">Cytoplasm</keyword>
<feature type="region of interest" description="Disordered" evidence="13">
    <location>
        <begin position="584"/>
        <end position="637"/>
    </location>
</feature>
<dbReference type="GO" id="GO:0008380">
    <property type="term" value="P:RNA splicing"/>
    <property type="evidence" value="ECO:0007669"/>
    <property type="project" value="UniProtKB-KW"/>
</dbReference>
<evidence type="ECO:0000256" key="7">
    <source>
        <dbReference type="ARBA" id="ARBA00022816"/>
    </source>
</evidence>
<dbReference type="InterPro" id="IPR044796">
    <property type="entry name" value="MLN51_plant"/>
</dbReference>
<sequence length="637" mass="69346">MNEKDDDYESDPEEMKNMRRRTVASDDEEEDEDDEQVVTRRTVASDDEEDDDEDEEQGMRRRTLASDDEEEDDDVAGKYGEEDDEGKGGAGEYDDVADDVEEVGEVVDDVAVVDEVEVEGENVEGGEGEGEREGEGEGGEKKENEPFAVPTAGAFYMHDDRFRGSGGGGGGVRGRGGGGRNRRSLDGRRLWETRDERKWGHDKFEEMSMHERPYNEGRRGPRGRNRGRGRSRGDNREYLHENRTKALDNNYQNGAPKSVRGRGPRRYRPVTKNNVEAPANNRRPSKSLEKASHASAERASAAASTSEFNQVSSRRNTVASSLNSASPPFYPSASSNQEINSTQKGSTQTGHVSRSNNMRESSVSDTLGMEKLYIDHSGSSYQARNKGRGQTGPTLSGQKVYQPVVSHNQANRVPSQNQPHAFQQTPSFHPAGQQLRSRSASGSQASFTPKVSGPIHSLESTELESYDSKMPLVGKGKGGNQNNGNSPFSYTGNVGGSHSDQNFPGAPTFLPVMQFAGQQHRGGIPAVGMAFPGYVGQPNGMGNSEMTWLPVLAGAARGLGATGAMGAAYPPYITMDGSYHAQTSGQASSLAPALSKDGDTNEPGNKLKPFQRSELASDELGQRHNKARRYTEMKFDQ</sequence>
<evidence type="ECO:0000256" key="6">
    <source>
        <dbReference type="ARBA" id="ARBA00022664"/>
    </source>
</evidence>
<feature type="compositionally biased region" description="Gly residues" evidence="13">
    <location>
        <begin position="164"/>
        <end position="179"/>
    </location>
</feature>
<comment type="caution">
    <text evidence="15">The sequence shown here is derived from an EMBL/GenBank/DDBJ whole genome shotgun (WGS) entry which is preliminary data.</text>
</comment>
<protein>
    <recommendedName>
        <fullName evidence="14">Btz domain-containing protein</fullName>
    </recommendedName>
</protein>
<feature type="compositionally biased region" description="Basic and acidic residues" evidence="13">
    <location>
        <begin position="183"/>
        <end position="219"/>
    </location>
</feature>
<feature type="compositionally biased region" description="Polar residues" evidence="13">
    <location>
        <begin position="307"/>
        <end position="323"/>
    </location>
</feature>
<feature type="compositionally biased region" description="Polar residues" evidence="13">
    <location>
        <begin position="434"/>
        <end position="449"/>
    </location>
</feature>
<dbReference type="SMART" id="SM01044">
    <property type="entry name" value="Btz"/>
    <property type="match status" value="1"/>
</dbReference>
<dbReference type="Pfam" id="PF09405">
    <property type="entry name" value="Btz"/>
    <property type="match status" value="1"/>
</dbReference>
<feature type="compositionally biased region" description="Acidic residues" evidence="13">
    <location>
        <begin position="92"/>
        <end position="128"/>
    </location>
</feature>
<keyword evidence="16" id="KW-1185">Reference proteome</keyword>
<feature type="compositionally biased region" description="Acidic residues" evidence="13">
    <location>
        <begin position="25"/>
        <end position="36"/>
    </location>
</feature>
<dbReference type="Proteomes" id="UP000245207">
    <property type="component" value="Unassembled WGS sequence"/>
</dbReference>
<accession>A0A2U1QC44</accession>
<feature type="compositionally biased region" description="Low complexity" evidence="13">
    <location>
        <begin position="297"/>
        <end position="306"/>
    </location>
</feature>
<feature type="region of interest" description="Disordered" evidence="13">
    <location>
        <begin position="411"/>
        <end position="466"/>
    </location>
</feature>
<evidence type="ECO:0000259" key="14">
    <source>
        <dbReference type="SMART" id="SM01044"/>
    </source>
</evidence>
<keyword evidence="9" id="KW-0694">RNA-binding</keyword>
<evidence type="ECO:0000256" key="3">
    <source>
        <dbReference type="ARBA" id="ARBA00009548"/>
    </source>
</evidence>
<comment type="subcellular location">
    <subcellularLocation>
        <location evidence="2">Cytoplasm</location>
    </subcellularLocation>
    <subcellularLocation>
        <location evidence="1">Nucleus</location>
    </subcellularLocation>
</comment>
<dbReference type="EMBL" id="PKPP01000235">
    <property type="protein sequence ID" value="PWA95543.1"/>
    <property type="molecule type" value="Genomic_DNA"/>
</dbReference>
<dbReference type="GO" id="GO:0005737">
    <property type="term" value="C:cytoplasm"/>
    <property type="evidence" value="ECO:0007669"/>
    <property type="project" value="UniProtKB-SubCell"/>
</dbReference>
<evidence type="ECO:0000256" key="5">
    <source>
        <dbReference type="ARBA" id="ARBA00022490"/>
    </source>
</evidence>
<dbReference type="GO" id="GO:0006397">
    <property type="term" value="P:mRNA processing"/>
    <property type="evidence" value="ECO:0007669"/>
    <property type="project" value="UniProtKB-KW"/>
</dbReference>
<feature type="compositionally biased region" description="Basic and acidic residues" evidence="13">
    <location>
        <begin position="231"/>
        <end position="246"/>
    </location>
</feature>